<evidence type="ECO:0000313" key="1">
    <source>
        <dbReference type="EMBL" id="TMR09246.1"/>
    </source>
</evidence>
<accession>A0A5S4F024</accession>
<organism evidence="1 2">
    <name type="scientific">Nonomuraea turkmeniaca</name>
    <dbReference type="NCBI Taxonomy" id="103838"/>
    <lineage>
        <taxon>Bacteria</taxon>
        <taxon>Bacillati</taxon>
        <taxon>Actinomycetota</taxon>
        <taxon>Actinomycetes</taxon>
        <taxon>Streptosporangiales</taxon>
        <taxon>Streptosporangiaceae</taxon>
        <taxon>Nonomuraea</taxon>
    </lineage>
</organism>
<gene>
    <name evidence="1" type="ORF">ETD86_44455</name>
</gene>
<protein>
    <recommendedName>
        <fullName evidence="3">RacP protein</fullName>
    </recommendedName>
</protein>
<name>A0A5S4F024_9ACTN</name>
<sequence>MPARGLAANVCGEQVRLALLEARPAGLTARQLVAATGLSLYQVRKGILYVREVSAMANLTPLIWTYAGGYAFASMPDDWIAYERSRLRTELTRIGRFLSATVAPHAALTPEEEWIKLVLGQLNVVQTALNLVNKAGV</sequence>
<evidence type="ECO:0000313" key="2">
    <source>
        <dbReference type="Proteomes" id="UP000309128"/>
    </source>
</evidence>
<proteinExistence type="predicted"/>
<dbReference type="RefSeq" id="WP_138672655.1">
    <property type="nucleotide sequence ID" value="NZ_VCKY01000244.1"/>
</dbReference>
<reference evidence="1 2" key="1">
    <citation type="submission" date="2019-05" db="EMBL/GenBank/DDBJ databases">
        <title>Draft genome sequence of Nonomuraea turkmeniaca DSM 43926.</title>
        <authorList>
            <person name="Saricaoglu S."/>
            <person name="Isik K."/>
        </authorList>
    </citation>
    <scope>NUCLEOTIDE SEQUENCE [LARGE SCALE GENOMIC DNA]</scope>
    <source>
        <strain evidence="1 2">DSM 43926</strain>
    </source>
</reference>
<dbReference type="OrthoDB" id="3297408at2"/>
<dbReference type="Proteomes" id="UP000309128">
    <property type="component" value="Unassembled WGS sequence"/>
</dbReference>
<comment type="caution">
    <text evidence="1">The sequence shown here is derived from an EMBL/GenBank/DDBJ whole genome shotgun (WGS) entry which is preliminary data.</text>
</comment>
<dbReference type="EMBL" id="VCKY01000244">
    <property type="protein sequence ID" value="TMR09246.1"/>
    <property type="molecule type" value="Genomic_DNA"/>
</dbReference>
<evidence type="ECO:0008006" key="3">
    <source>
        <dbReference type="Google" id="ProtNLM"/>
    </source>
</evidence>
<dbReference type="AlphaFoldDB" id="A0A5S4F024"/>
<keyword evidence="2" id="KW-1185">Reference proteome</keyword>